<dbReference type="Gene3D" id="1.20.1740.10">
    <property type="entry name" value="Amino acid/polyamine transporter I"/>
    <property type="match status" value="1"/>
</dbReference>
<dbReference type="PANTHER" id="PTHR45649">
    <property type="entry name" value="AMINO-ACID PERMEASE BAT1"/>
    <property type="match status" value="1"/>
</dbReference>
<feature type="transmembrane region" description="Helical" evidence="6">
    <location>
        <begin position="104"/>
        <end position="128"/>
    </location>
</feature>
<feature type="transmembrane region" description="Helical" evidence="6">
    <location>
        <begin position="262"/>
        <end position="283"/>
    </location>
</feature>
<keyword evidence="4 6" id="KW-1133">Transmembrane helix</keyword>
<gene>
    <name evidence="7" type="ORF">M430DRAFT_98747</name>
</gene>
<feature type="transmembrane region" description="Helical" evidence="6">
    <location>
        <begin position="59"/>
        <end position="83"/>
    </location>
</feature>
<feature type="transmembrane region" description="Helical" evidence="6">
    <location>
        <begin position="312"/>
        <end position="338"/>
    </location>
</feature>
<dbReference type="EMBL" id="KZ679009">
    <property type="protein sequence ID" value="PSS22366.1"/>
    <property type="molecule type" value="Genomic_DNA"/>
</dbReference>
<dbReference type="GO" id="GO:0016020">
    <property type="term" value="C:membrane"/>
    <property type="evidence" value="ECO:0007669"/>
    <property type="project" value="UniProtKB-SubCell"/>
</dbReference>
<dbReference type="InterPro" id="IPR002293">
    <property type="entry name" value="AA/rel_permease1"/>
</dbReference>
<dbReference type="PROSITE" id="PS51257">
    <property type="entry name" value="PROKAR_LIPOPROTEIN"/>
    <property type="match status" value="1"/>
</dbReference>
<dbReference type="InParanoid" id="A0A2T3B6J6"/>
<name>A0A2T3B6J6_AMORE</name>
<feature type="transmembrane region" description="Helical" evidence="6">
    <location>
        <begin position="388"/>
        <end position="409"/>
    </location>
</feature>
<sequence>MREHRDRDQLVRLGKKPVLKRNFGFMSILGFSCTVLITWEGSLILFQQGLQNGGPAGVIYGFLIVWIGNLSVFSTLSELASLAPTSGGQYHWVAMLAPRSCAKFLSYITGWLTVGGWQGSVASGGYLTGTLIQGLIALTAPSYDAKPYQGTLLFWAVVFFAVFINAVVSSMLPKFEGLILILHILGFFGILIPLVILGPHSDASFVFTTFFNNGGWPTQGLSFFVGLIGNVFAFVGADAAFHMSEEIHNPSLVVPRSIMLSIVLNGTTGFAMVIALLFCIGNMENALESRTNYPFMEIFLQATNSVGGSATMAAIVTVLALCATVGLLASTSRMFWSFARDHGLPFWRTLQKVDSRTTVPLWSIGVTTVISCLLALINIGSATAFNDIISLSVAGLYSSYLIATTLLLYRRCTGGFRIPDPSALPALANTTGAELIWGPWRIPGAFGIANNAFACVYLVIILFFSFWPPATPVVAETMNYSSLVTGAVVIFSVGYYFFWARKDYQGPIVEMD</sequence>
<comment type="subcellular location">
    <subcellularLocation>
        <location evidence="1">Membrane</location>
        <topology evidence="1">Multi-pass membrane protein</topology>
    </subcellularLocation>
</comment>
<dbReference type="Proteomes" id="UP000241818">
    <property type="component" value="Unassembled WGS sequence"/>
</dbReference>
<evidence type="ECO:0000256" key="2">
    <source>
        <dbReference type="ARBA" id="ARBA00022448"/>
    </source>
</evidence>
<dbReference type="AlphaFoldDB" id="A0A2T3B6J6"/>
<evidence type="ECO:0008006" key="9">
    <source>
        <dbReference type="Google" id="ProtNLM"/>
    </source>
</evidence>
<reference evidence="7 8" key="1">
    <citation type="journal article" date="2018" name="New Phytol.">
        <title>Comparative genomics and transcriptomics depict ericoid mycorrhizal fungi as versatile saprotrophs and plant mutualists.</title>
        <authorList>
            <person name="Martino E."/>
            <person name="Morin E."/>
            <person name="Grelet G.A."/>
            <person name="Kuo A."/>
            <person name="Kohler A."/>
            <person name="Daghino S."/>
            <person name="Barry K.W."/>
            <person name="Cichocki N."/>
            <person name="Clum A."/>
            <person name="Dockter R.B."/>
            <person name="Hainaut M."/>
            <person name="Kuo R.C."/>
            <person name="LaButti K."/>
            <person name="Lindahl B.D."/>
            <person name="Lindquist E.A."/>
            <person name="Lipzen A."/>
            <person name="Khouja H.R."/>
            <person name="Magnuson J."/>
            <person name="Murat C."/>
            <person name="Ohm R.A."/>
            <person name="Singer S.W."/>
            <person name="Spatafora J.W."/>
            <person name="Wang M."/>
            <person name="Veneault-Fourrey C."/>
            <person name="Henrissat B."/>
            <person name="Grigoriev I.V."/>
            <person name="Martin F.M."/>
            <person name="Perotto S."/>
        </authorList>
    </citation>
    <scope>NUCLEOTIDE SEQUENCE [LARGE SCALE GENOMIC DNA]</scope>
    <source>
        <strain evidence="7 8">ATCC 22711</strain>
    </source>
</reference>
<evidence type="ECO:0000313" key="8">
    <source>
        <dbReference type="Proteomes" id="UP000241818"/>
    </source>
</evidence>
<dbReference type="OrthoDB" id="3257095at2759"/>
<evidence type="ECO:0000313" key="7">
    <source>
        <dbReference type="EMBL" id="PSS22366.1"/>
    </source>
</evidence>
<organism evidence="7 8">
    <name type="scientific">Amorphotheca resinae ATCC 22711</name>
    <dbReference type="NCBI Taxonomy" id="857342"/>
    <lineage>
        <taxon>Eukaryota</taxon>
        <taxon>Fungi</taxon>
        <taxon>Dikarya</taxon>
        <taxon>Ascomycota</taxon>
        <taxon>Pezizomycotina</taxon>
        <taxon>Leotiomycetes</taxon>
        <taxon>Helotiales</taxon>
        <taxon>Amorphothecaceae</taxon>
        <taxon>Amorphotheca</taxon>
    </lineage>
</organism>
<evidence type="ECO:0000256" key="5">
    <source>
        <dbReference type="ARBA" id="ARBA00023136"/>
    </source>
</evidence>
<keyword evidence="5 6" id="KW-0472">Membrane</keyword>
<dbReference type="RefSeq" id="XP_024722521.1">
    <property type="nucleotide sequence ID" value="XM_024870143.1"/>
</dbReference>
<feature type="transmembrane region" description="Helical" evidence="6">
    <location>
        <begin position="479"/>
        <end position="498"/>
    </location>
</feature>
<evidence type="ECO:0000256" key="3">
    <source>
        <dbReference type="ARBA" id="ARBA00022692"/>
    </source>
</evidence>
<dbReference type="PANTHER" id="PTHR45649:SF1">
    <property type="entry name" value="TRANSPORTER, PUTATIVE (EUROFUNG)-RELATED"/>
    <property type="match status" value="1"/>
</dbReference>
<evidence type="ECO:0000256" key="1">
    <source>
        <dbReference type="ARBA" id="ARBA00004141"/>
    </source>
</evidence>
<evidence type="ECO:0000256" key="4">
    <source>
        <dbReference type="ARBA" id="ARBA00022989"/>
    </source>
</evidence>
<feature type="transmembrane region" description="Helical" evidence="6">
    <location>
        <begin position="448"/>
        <end position="467"/>
    </location>
</feature>
<feature type="transmembrane region" description="Helical" evidence="6">
    <location>
        <begin position="180"/>
        <end position="200"/>
    </location>
</feature>
<feature type="transmembrane region" description="Helical" evidence="6">
    <location>
        <begin position="21"/>
        <end position="39"/>
    </location>
</feature>
<keyword evidence="8" id="KW-1185">Reference proteome</keyword>
<evidence type="ECO:0000256" key="6">
    <source>
        <dbReference type="SAM" id="Phobius"/>
    </source>
</evidence>
<dbReference type="Pfam" id="PF13520">
    <property type="entry name" value="AA_permease_2"/>
    <property type="match status" value="1"/>
</dbReference>
<feature type="transmembrane region" description="Helical" evidence="6">
    <location>
        <begin position="359"/>
        <end position="382"/>
    </location>
</feature>
<accession>A0A2T3B6J6</accession>
<dbReference type="GeneID" id="36578224"/>
<feature type="transmembrane region" description="Helical" evidence="6">
    <location>
        <begin position="148"/>
        <end position="168"/>
    </location>
</feature>
<keyword evidence="2" id="KW-0813">Transport</keyword>
<dbReference type="GO" id="GO:0022857">
    <property type="term" value="F:transmembrane transporter activity"/>
    <property type="evidence" value="ECO:0007669"/>
    <property type="project" value="InterPro"/>
</dbReference>
<dbReference type="STRING" id="857342.A0A2T3B6J6"/>
<dbReference type="PIRSF" id="PIRSF006060">
    <property type="entry name" value="AA_transporter"/>
    <property type="match status" value="1"/>
</dbReference>
<protein>
    <recommendedName>
        <fullName evidence="9">Amino acid permease/ SLC12A domain-containing protein</fullName>
    </recommendedName>
</protein>
<keyword evidence="3 6" id="KW-0812">Transmembrane</keyword>
<feature type="transmembrane region" description="Helical" evidence="6">
    <location>
        <begin position="220"/>
        <end position="241"/>
    </location>
</feature>
<proteinExistence type="predicted"/>